<reference evidence="7 8" key="1">
    <citation type="submission" date="2017-03" db="EMBL/GenBank/DDBJ databases">
        <authorList>
            <person name="Afonso C.L."/>
            <person name="Miller P.J."/>
            <person name="Scott M.A."/>
            <person name="Spackman E."/>
            <person name="Goraichik I."/>
            <person name="Dimitrov K.M."/>
            <person name="Suarez D.L."/>
            <person name="Swayne D.E."/>
        </authorList>
    </citation>
    <scope>NUCLEOTIDE SEQUENCE [LARGE SCALE GENOMIC DNA]</scope>
    <source>
        <strain evidence="7 8">CNRZ 918</strain>
    </source>
</reference>
<feature type="region of interest" description="Disordered" evidence="5">
    <location>
        <begin position="1"/>
        <end position="48"/>
    </location>
</feature>
<dbReference type="InterPro" id="IPR036271">
    <property type="entry name" value="Tet_transcr_reg_TetR-rel_C_sf"/>
</dbReference>
<dbReference type="SUPFAM" id="SSF46689">
    <property type="entry name" value="Homeodomain-like"/>
    <property type="match status" value="1"/>
</dbReference>
<evidence type="ECO:0000256" key="2">
    <source>
        <dbReference type="ARBA" id="ARBA00023125"/>
    </source>
</evidence>
<sequence length="256" mass="28001">MHSDFAEVREEMTEPTQIDTQRSPADSDSPDSDSVYSGSPNSADSKLRADAAHNRARILTAARELFAERGIDVPMTAIARRAGVGAATLFRRFPDRRSLIAEVFATQIGHCESVLDEAAADPDPWHGFCTFIADLGRMQIEDRGFTEAFLSTFAEDSGVDEKRIRAESTFANLVDRAQKAGRLRSDFDPSDLLLIFLANGGLGEAPPEHAHDLSRRLMAYLLQSFEANGSTTARPLPRPSRMGLHEVFPPASAPEA</sequence>
<protein>
    <submittedName>
        <fullName evidence="7">Transcriptional regulator, TetR family</fullName>
    </submittedName>
</protein>
<keyword evidence="1" id="KW-0805">Transcription regulation</keyword>
<dbReference type="PANTHER" id="PTHR30055:SF234">
    <property type="entry name" value="HTH-TYPE TRANSCRIPTIONAL REGULATOR BETI"/>
    <property type="match status" value="1"/>
</dbReference>
<keyword evidence="2 4" id="KW-0238">DNA-binding</keyword>
<dbReference type="Proteomes" id="UP000234433">
    <property type="component" value="Unassembled WGS sequence"/>
</dbReference>
<evidence type="ECO:0000313" key="8">
    <source>
        <dbReference type="Proteomes" id="UP000234433"/>
    </source>
</evidence>
<dbReference type="EMBL" id="FXZD01000002">
    <property type="protein sequence ID" value="SMX72702.1"/>
    <property type="molecule type" value="Genomic_DNA"/>
</dbReference>
<proteinExistence type="predicted"/>
<dbReference type="InterPro" id="IPR049445">
    <property type="entry name" value="TetR_SbtR-like_C"/>
</dbReference>
<dbReference type="InterPro" id="IPR001647">
    <property type="entry name" value="HTH_TetR"/>
</dbReference>
<evidence type="ECO:0000313" key="7">
    <source>
        <dbReference type="EMBL" id="SMX72702.1"/>
    </source>
</evidence>
<feature type="compositionally biased region" description="Low complexity" evidence="5">
    <location>
        <begin position="23"/>
        <end position="40"/>
    </location>
</feature>
<dbReference type="InterPro" id="IPR009057">
    <property type="entry name" value="Homeodomain-like_sf"/>
</dbReference>
<evidence type="ECO:0000256" key="3">
    <source>
        <dbReference type="ARBA" id="ARBA00023163"/>
    </source>
</evidence>
<evidence type="ECO:0000256" key="4">
    <source>
        <dbReference type="PROSITE-ProRule" id="PRU00335"/>
    </source>
</evidence>
<feature type="DNA-binding region" description="H-T-H motif" evidence="4">
    <location>
        <begin position="74"/>
        <end position="93"/>
    </location>
</feature>
<dbReference type="Pfam" id="PF00440">
    <property type="entry name" value="TetR_N"/>
    <property type="match status" value="1"/>
</dbReference>
<dbReference type="Gene3D" id="1.10.357.10">
    <property type="entry name" value="Tetracycline Repressor, domain 2"/>
    <property type="match status" value="1"/>
</dbReference>
<gene>
    <name evidence="7" type="ORF">BANT918_00799</name>
</gene>
<dbReference type="GO" id="GO:0000976">
    <property type="term" value="F:transcription cis-regulatory region binding"/>
    <property type="evidence" value="ECO:0007669"/>
    <property type="project" value="TreeGrafter"/>
</dbReference>
<feature type="compositionally biased region" description="Basic and acidic residues" evidence="5">
    <location>
        <begin position="1"/>
        <end position="12"/>
    </location>
</feature>
<dbReference type="SUPFAM" id="SSF48498">
    <property type="entry name" value="Tetracyclin repressor-like, C-terminal domain"/>
    <property type="match status" value="1"/>
</dbReference>
<organism evidence="7 8">
    <name type="scientific">Brevibacterium antiquum CNRZ 918</name>
    <dbReference type="NCBI Taxonomy" id="1255637"/>
    <lineage>
        <taxon>Bacteria</taxon>
        <taxon>Bacillati</taxon>
        <taxon>Actinomycetota</taxon>
        <taxon>Actinomycetes</taxon>
        <taxon>Micrococcales</taxon>
        <taxon>Brevibacteriaceae</taxon>
        <taxon>Brevibacterium</taxon>
    </lineage>
</organism>
<dbReference type="InterPro" id="IPR050109">
    <property type="entry name" value="HTH-type_TetR-like_transc_reg"/>
</dbReference>
<feature type="domain" description="HTH tetR-type" evidence="6">
    <location>
        <begin position="52"/>
        <end position="111"/>
    </location>
</feature>
<dbReference type="PANTHER" id="PTHR30055">
    <property type="entry name" value="HTH-TYPE TRANSCRIPTIONAL REGULATOR RUTR"/>
    <property type="match status" value="1"/>
</dbReference>
<dbReference type="GO" id="GO:0003700">
    <property type="term" value="F:DNA-binding transcription factor activity"/>
    <property type="evidence" value="ECO:0007669"/>
    <property type="project" value="TreeGrafter"/>
</dbReference>
<evidence type="ECO:0000256" key="5">
    <source>
        <dbReference type="SAM" id="MobiDB-lite"/>
    </source>
</evidence>
<accession>A0A2H1ICH9</accession>
<feature type="region of interest" description="Disordered" evidence="5">
    <location>
        <begin position="231"/>
        <end position="256"/>
    </location>
</feature>
<evidence type="ECO:0000256" key="1">
    <source>
        <dbReference type="ARBA" id="ARBA00023015"/>
    </source>
</evidence>
<dbReference type="Pfam" id="PF21597">
    <property type="entry name" value="TetR_C_43"/>
    <property type="match status" value="1"/>
</dbReference>
<evidence type="ECO:0000259" key="6">
    <source>
        <dbReference type="PROSITE" id="PS50977"/>
    </source>
</evidence>
<dbReference type="AlphaFoldDB" id="A0A2H1ICH9"/>
<dbReference type="PRINTS" id="PR00455">
    <property type="entry name" value="HTHTETR"/>
</dbReference>
<dbReference type="PROSITE" id="PS50977">
    <property type="entry name" value="HTH_TETR_2"/>
    <property type="match status" value="1"/>
</dbReference>
<name>A0A2H1ICH9_9MICO</name>
<keyword evidence="3" id="KW-0804">Transcription</keyword>